<organism evidence="5 6">
    <name type="scientific">Evansella cellulosilytica (strain ATCC 21833 / DSM 2522 / FERM P-1141 / JCM 9156 / N-4)</name>
    <name type="common">Bacillus cellulosilyticus</name>
    <dbReference type="NCBI Taxonomy" id="649639"/>
    <lineage>
        <taxon>Bacteria</taxon>
        <taxon>Bacillati</taxon>
        <taxon>Bacillota</taxon>
        <taxon>Bacilli</taxon>
        <taxon>Bacillales</taxon>
        <taxon>Bacillaceae</taxon>
        <taxon>Evansella</taxon>
    </lineage>
</organism>
<gene>
    <name evidence="5" type="ordered locus">Bcell_1885</name>
</gene>
<evidence type="ECO:0000256" key="1">
    <source>
        <dbReference type="ARBA" id="ARBA00022737"/>
    </source>
</evidence>
<proteinExistence type="predicted"/>
<dbReference type="InterPro" id="IPR011990">
    <property type="entry name" value="TPR-like_helical_dom_sf"/>
</dbReference>
<dbReference type="STRING" id="649639.Bcell_1885"/>
<dbReference type="Pfam" id="PF13176">
    <property type="entry name" value="TPR_7"/>
    <property type="match status" value="1"/>
</dbReference>
<dbReference type="Pfam" id="PF25058">
    <property type="entry name" value="ARM_TT21"/>
    <property type="match status" value="1"/>
</dbReference>
<dbReference type="RefSeq" id="WP_013488483.1">
    <property type="nucleotide sequence ID" value="NC_014829.1"/>
</dbReference>
<dbReference type="Proteomes" id="UP000001401">
    <property type="component" value="Chromosome"/>
</dbReference>
<sequence>MNDQLHNAIQLIEEGMYEEGLQKLSEISKEANDDILREICEIYFELGLVDKALVLLEDLMFRYPDHGELFVFAAECYSELGKEDEAVDMLTEIHKDDPVFVQAQLLLADIYQGQGLEEVAEQKLLQAEKVAPEEAILLYGIGEFYLDRGEYQRSIPYFKKVIHDHKLDDSNGLNPALRLAEAFSTSGQFEDALTYYEKGLKDKEDLDGIFGWGYTALQLGEYDVAIKQFERLKNLDENYTTVYTYLGKSLKAKNKLKEALEILHEGIMKDEYNEELYLEMAKVQFMIGNREEGKSFLEKVIAINPSNVSAVKELLLYFHQIEDYEGLLQLLSFLEEYGEYDPVFERYKGKALYEEDDIAKAVIAYENALHDIQEDYELMEEAAYVFLEAGHREKAIALLEKVFATFKDRFDIEERLQQLKID</sequence>
<dbReference type="Pfam" id="PF09976">
    <property type="entry name" value="TPR_21"/>
    <property type="match status" value="1"/>
</dbReference>
<reference evidence="5 6" key="1">
    <citation type="submission" date="2010-12" db="EMBL/GenBank/DDBJ databases">
        <title>Complete sequence of Bacillus cellulosilyticus DSM 2522.</title>
        <authorList>
            <consortium name="US DOE Joint Genome Institute"/>
            <person name="Lucas S."/>
            <person name="Copeland A."/>
            <person name="Lapidus A."/>
            <person name="Cheng J.-F."/>
            <person name="Bruce D."/>
            <person name="Goodwin L."/>
            <person name="Pitluck S."/>
            <person name="Chertkov O."/>
            <person name="Detter J.C."/>
            <person name="Han C."/>
            <person name="Tapia R."/>
            <person name="Land M."/>
            <person name="Hauser L."/>
            <person name="Jeffries C."/>
            <person name="Kyrpides N."/>
            <person name="Ivanova N."/>
            <person name="Mikhailova N."/>
            <person name="Brumm P."/>
            <person name="Mead D."/>
            <person name="Woyke T."/>
        </authorList>
    </citation>
    <scope>NUCLEOTIDE SEQUENCE [LARGE SCALE GENOMIC DNA]</scope>
    <source>
        <strain evidence="6">ATCC 21833 / DSM 2522 / FERM P-1141 / JCM 9156 / N-4</strain>
    </source>
</reference>
<evidence type="ECO:0000313" key="6">
    <source>
        <dbReference type="Proteomes" id="UP000001401"/>
    </source>
</evidence>
<dbReference type="SUPFAM" id="SSF48452">
    <property type="entry name" value="TPR-like"/>
    <property type="match status" value="2"/>
</dbReference>
<dbReference type="InterPro" id="IPR018704">
    <property type="entry name" value="SecYEG/CpoB_TPR"/>
</dbReference>
<dbReference type="eggNOG" id="COG0457">
    <property type="taxonomic scope" value="Bacteria"/>
</dbReference>
<protein>
    <submittedName>
        <fullName evidence="5">Tetratricopeptide TPR_1 repeat-containing protein</fullName>
    </submittedName>
</protein>
<dbReference type="HOGENOM" id="CLU_032389_1_0_9"/>
<dbReference type="InterPro" id="IPR051012">
    <property type="entry name" value="CellSynth/LPSAsmb/PSIAsmb"/>
</dbReference>
<evidence type="ECO:0000256" key="3">
    <source>
        <dbReference type="PROSITE-ProRule" id="PRU00339"/>
    </source>
</evidence>
<evidence type="ECO:0000256" key="2">
    <source>
        <dbReference type="ARBA" id="ARBA00022803"/>
    </source>
</evidence>
<dbReference type="InterPro" id="IPR019734">
    <property type="entry name" value="TPR_rpt"/>
</dbReference>
<keyword evidence="2 3" id="KW-0802">TPR repeat</keyword>
<dbReference type="PANTHER" id="PTHR45586:SF1">
    <property type="entry name" value="LIPOPOLYSACCHARIDE ASSEMBLY PROTEIN B"/>
    <property type="match status" value="1"/>
</dbReference>
<feature type="repeat" description="TPR" evidence="3">
    <location>
        <begin position="274"/>
        <end position="307"/>
    </location>
</feature>
<accession>E6TZH3</accession>
<name>E6TZH3_EVAC2</name>
<dbReference type="KEGG" id="bco:Bcell_1885"/>
<dbReference type="SMART" id="SM00028">
    <property type="entry name" value="TPR"/>
    <property type="match status" value="8"/>
</dbReference>
<evidence type="ECO:0000313" key="5">
    <source>
        <dbReference type="EMBL" id="ADU30147.1"/>
    </source>
</evidence>
<keyword evidence="1" id="KW-0677">Repeat</keyword>
<feature type="domain" description="Ancillary SecYEG translocon subunit/Cell division coordinator CpoB TPR" evidence="4">
    <location>
        <begin position="241"/>
        <end position="375"/>
    </location>
</feature>
<feature type="repeat" description="TPR" evidence="3">
    <location>
        <begin position="135"/>
        <end position="168"/>
    </location>
</feature>
<keyword evidence="6" id="KW-1185">Reference proteome</keyword>
<dbReference type="PROSITE" id="PS50005">
    <property type="entry name" value="TPR"/>
    <property type="match status" value="2"/>
</dbReference>
<evidence type="ECO:0000259" key="4">
    <source>
        <dbReference type="Pfam" id="PF09976"/>
    </source>
</evidence>
<dbReference type="OrthoDB" id="2080803at2"/>
<dbReference type="PANTHER" id="PTHR45586">
    <property type="entry name" value="TPR REPEAT-CONTAINING PROTEIN PA4667"/>
    <property type="match status" value="1"/>
</dbReference>
<dbReference type="Gene3D" id="1.25.40.10">
    <property type="entry name" value="Tetratricopeptide repeat domain"/>
    <property type="match status" value="2"/>
</dbReference>
<dbReference type="AlphaFoldDB" id="E6TZH3"/>
<dbReference type="Pfam" id="PF13432">
    <property type="entry name" value="TPR_16"/>
    <property type="match status" value="1"/>
</dbReference>
<dbReference type="EMBL" id="CP002394">
    <property type="protein sequence ID" value="ADU30147.1"/>
    <property type="molecule type" value="Genomic_DNA"/>
</dbReference>